<dbReference type="InterPro" id="IPR036291">
    <property type="entry name" value="NAD(P)-bd_dom_sf"/>
</dbReference>
<dbReference type="Gene3D" id="3.40.50.720">
    <property type="entry name" value="NAD(P)-binding Rossmann-like Domain"/>
    <property type="match status" value="1"/>
</dbReference>
<dbReference type="SUPFAM" id="SSF51735">
    <property type="entry name" value="NAD(P)-binding Rossmann-fold domains"/>
    <property type="match status" value="1"/>
</dbReference>
<dbReference type="SUPFAM" id="SSF55347">
    <property type="entry name" value="Glyceraldehyde-3-phosphate dehydrogenase-like, C-terminal domain"/>
    <property type="match status" value="1"/>
</dbReference>
<evidence type="ECO:0000256" key="1">
    <source>
        <dbReference type="ARBA" id="ARBA00010928"/>
    </source>
</evidence>
<dbReference type="Gene3D" id="3.30.360.10">
    <property type="entry name" value="Dihydrodipicolinate Reductase, domain 2"/>
    <property type="match status" value="1"/>
</dbReference>
<dbReference type="PANTHER" id="PTHR43377">
    <property type="entry name" value="BILIVERDIN REDUCTASE A"/>
    <property type="match status" value="1"/>
</dbReference>
<dbReference type="STRING" id="112413.SAMN05421854_110275"/>
<dbReference type="InterPro" id="IPR000683">
    <property type="entry name" value="Gfo/Idh/MocA-like_OxRdtase_N"/>
</dbReference>
<dbReference type="PANTHER" id="PTHR43377:SF1">
    <property type="entry name" value="BILIVERDIN REDUCTASE A"/>
    <property type="match status" value="1"/>
</dbReference>
<dbReference type="OrthoDB" id="179913at2"/>
<dbReference type="Proteomes" id="UP000199137">
    <property type="component" value="Unassembled WGS sequence"/>
</dbReference>
<evidence type="ECO:0000313" key="4">
    <source>
        <dbReference type="EMBL" id="SFQ32070.1"/>
    </source>
</evidence>
<protein>
    <submittedName>
        <fullName evidence="4">Predicted dehydrogenase</fullName>
    </submittedName>
</protein>
<dbReference type="InterPro" id="IPR004104">
    <property type="entry name" value="Gfo/Idh/MocA-like_OxRdtase_C"/>
</dbReference>
<dbReference type="EMBL" id="FOWC01000010">
    <property type="protein sequence ID" value="SFQ32070.1"/>
    <property type="molecule type" value="Genomic_DNA"/>
</dbReference>
<evidence type="ECO:0000259" key="3">
    <source>
        <dbReference type="Pfam" id="PF02894"/>
    </source>
</evidence>
<name>A0A1I5XJF0_9PSEU</name>
<reference evidence="4 5" key="1">
    <citation type="submission" date="2016-10" db="EMBL/GenBank/DDBJ databases">
        <authorList>
            <person name="de Groot N.N."/>
        </authorList>
    </citation>
    <scope>NUCLEOTIDE SEQUENCE [LARGE SCALE GENOMIC DNA]</scope>
    <source>
        <strain evidence="4 5">DSM 44637</strain>
    </source>
</reference>
<organism evidence="4 5">
    <name type="scientific">Amycolatopsis rubida</name>
    <dbReference type="NCBI Taxonomy" id="112413"/>
    <lineage>
        <taxon>Bacteria</taxon>
        <taxon>Bacillati</taxon>
        <taxon>Actinomycetota</taxon>
        <taxon>Actinomycetes</taxon>
        <taxon>Pseudonocardiales</taxon>
        <taxon>Pseudonocardiaceae</taxon>
        <taxon>Amycolatopsis</taxon>
    </lineage>
</organism>
<evidence type="ECO:0000313" key="5">
    <source>
        <dbReference type="Proteomes" id="UP000199137"/>
    </source>
</evidence>
<dbReference type="GO" id="GO:0000166">
    <property type="term" value="F:nucleotide binding"/>
    <property type="evidence" value="ECO:0007669"/>
    <property type="project" value="InterPro"/>
</dbReference>
<feature type="domain" description="Gfo/Idh/MocA-like oxidoreductase C-terminal" evidence="3">
    <location>
        <begin position="201"/>
        <end position="344"/>
    </location>
</feature>
<gene>
    <name evidence="4" type="ORF">SAMN05421854_110275</name>
</gene>
<dbReference type="RefSeq" id="WP_093575802.1">
    <property type="nucleotide sequence ID" value="NZ_FOWC01000010.1"/>
</dbReference>
<evidence type="ECO:0000259" key="2">
    <source>
        <dbReference type="Pfam" id="PF01408"/>
    </source>
</evidence>
<sequence>MRNETGRDVRIGVIGCGRIAQAAHLPALAKADGIRLAGVHDDSALVAREIGRRHEVPVHASLDDLLAADLDAVLIAVPDRFHAAIATAALEAGRHVLTEKPGAATAEEARRLREVVAGSGRMFRIASMKRHDPGVQWAAAALADGRIGTVHKVTAWYRVMAQLRKPTEDALFPEMVLDPDAVRREAEYKLAHPAEHKLRTHSVHTFDLVRHLVGDLDVTAAELAVSGGDHSWQGLGRLRSGNGVVGFEISASVHANWSEGFIVDGSRGSLRIDMPFPFTRATSRVELFDEEGRATTRPELGSADPYRRQLEAFARAVTGSTVPQPGIDDAIAALDLVEAVHAAAGEAAA</sequence>
<proteinExistence type="inferred from homology"/>
<comment type="similarity">
    <text evidence="1">Belongs to the Gfo/Idh/MocA family.</text>
</comment>
<dbReference type="InterPro" id="IPR051450">
    <property type="entry name" value="Gfo/Idh/MocA_Oxidoreductases"/>
</dbReference>
<dbReference type="Pfam" id="PF01408">
    <property type="entry name" value="GFO_IDH_MocA"/>
    <property type="match status" value="1"/>
</dbReference>
<dbReference type="AlphaFoldDB" id="A0A1I5XJF0"/>
<feature type="domain" description="Gfo/Idh/MocA-like oxidoreductase N-terminal" evidence="2">
    <location>
        <begin position="9"/>
        <end position="124"/>
    </location>
</feature>
<dbReference type="Pfam" id="PF02894">
    <property type="entry name" value="GFO_IDH_MocA_C"/>
    <property type="match status" value="1"/>
</dbReference>
<accession>A0A1I5XJF0</accession>